<feature type="signal peptide" evidence="2">
    <location>
        <begin position="1"/>
        <end position="20"/>
    </location>
</feature>
<sequence length="359" mass="37575">MGAVVLVLEALVVAFQGRGALDNKGKGLQASRTAAAHRAKAKSEAKEMVVKHLVREAMMMAREMSNLGASLAAVARPVLAKVQETTMALLGANLASKVAAPQLREQKMMDLGLSNLETVKTLPATAGKAVTEMPLGAKVAREVNQALMMTMVLQVMSLEGSLAQVLRAAGQLARTTILEANLPRLETVLVAAVKTAREGLDQTAAARMEPTPMEAAAQARVIRAEMEMLMGATPLVAMAAMAAMMAIACLMELPVMETNLARTALALKELGLGTTTASLPTMEDLGVPLLEGVVQEAALAEAEAPTTGETETALLDLDLVQEMALLRTRAEESQALALLEMILPVAALLGLGLGLAQVQ</sequence>
<feature type="chain" id="PRO_5040884380" evidence="2">
    <location>
        <begin position="21"/>
        <end position="359"/>
    </location>
</feature>
<dbReference type="EMBL" id="JAPEUR010000540">
    <property type="protein sequence ID" value="KAJ4308362.1"/>
    <property type="molecule type" value="Genomic_DNA"/>
</dbReference>
<dbReference type="AlphaFoldDB" id="A0A9W8W3S5"/>
<keyword evidence="4" id="KW-1185">Reference proteome</keyword>
<feature type="transmembrane region" description="Helical" evidence="1">
    <location>
        <begin position="228"/>
        <end position="250"/>
    </location>
</feature>
<evidence type="ECO:0000313" key="3">
    <source>
        <dbReference type="EMBL" id="KAJ4308362.1"/>
    </source>
</evidence>
<evidence type="ECO:0000313" key="4">
    <source>
        <dbReference type="Proteomes" id="UP001140502"/>
    </source>
</evidence>
<keyword evidence="1" id="KW-1133">Transmembrane helix</keyword>
<organism evidence="3 4">
    <name type="scientific">Fusarium piperis</name>
    <dbReference type="NCBI Taxonomy" id="1435070"/>
    <lineage>
        <taxon>Eukaryota</taxon>
        <taxon>Fungi</taxon>
        <taxon>Dikarya</taxon>
        <taxon>Ascomycota</taxon>
        <taxon>Pezizomycotina</taxon>
        <taxon>Sordariomycetes</taxon>
        <taxon>Hypocreomycetidae</taxon>
        <taxon>Hypocreales</taxon>
        <taxon>Nectriaceae</taxon>
        <taxon>Fusarium</taxon>
        <taxon>Fusarium solani species complex</taxon>
    </lineage>
</organism>
<dbReference type="Proteomes" id="UP001140502">
    <property type="component" value="Unassembled WGS sequence"/>
</dbReference>
<keyword evidence="2" id="KW-0732">Signal</keyword>
<evidence type="ECO:0000256" key="2">
    <source>
        <dbReference type="SAM" id="SignalP"/>
    </source>
</evidence>
<proteinExistence type="predicted"/>
<protein>
    <submittedName>
        <fullName evidence="3">Uncharacterized protein</fullName>
    </submittedName>
</protein>
<keyword evidence="1" id="KW-0812">Transmembrane</keyword>
<evidence type="ECO:0000256" key="1">
    <source>
        <dbReference type="SAM" id="Phobius"/>
    </source>
</evidence>
<name>A0A9W8W3S5_9HYPO</name>
<accession>A0A9W8W3S5</accession>
<reference evidence="3" key="1">
    <citation type="submission" date="2022-10" db="EMBL/GenBank/DDBJ databases">
        <title>Tapping the CABI collections for fungal endophytes: first genome assemblies for Collariella, Neodidymelliopsis, Ascochyta clinopodiicola, Didymella pomorum, Didymosphaeria variabile, Neocosmospora piperis and Neocucurbitaria cava.</title>
        <authorList>
            <person name="Hill R."/>
        </authorList>
    </citation>
    <scope>NUCLEOTIDE SEQUENCE</scope>
    <source>
        <strain evidence="3">IMI 366586</strain>
    </source>
</reference>
<feature type="transmembrane region" description="Helical" evidence="1">
    <location>
        <begin position="335"/>
        <end position="356"/>
    </location>
</feature>
<gene>
    <name evidence="3" type="ORF">N0V84_012143</name>
</gene>
<keyword evidence="1" id="KW-0472">Membrane</keyword>
<comment type="caution">
    <text evidence="3">The sequence shown here is derived from an EMBL/GenBank/DDBJ whole genome shotgun (WGS) entry which is preliminary data.</text>
</comment>